<feature type="non-terminal residue" evidence="3">
    <location>
        <position position="1"/>
    </location>
</feature>
<protein>
    <submittedName>
        <fullName evidence="3">Uncharacterized protein</fullName>
    </submittedName>
</protein>
<keyword evidence="1" id="KW-0175">Coiled coil</keyword>
<evidence type="ECO:0000313" key="3">
    <source>
        <dbReference type="EMBL" id="VEL10264.1"/>
    </source>
</evidence>
<feature type="region of interest" description="Disordered" evidence="2">
    <location>
        <begin position="1"/>
        <end position="38"/>
    </location>
</feature>
<evidence type="ECO:0000256" key="2">
    <source>
        <dbReference type="SAM" id="MobiDB-lite"/>
    </source>
</evidence>
<comment type="caution">
    <text evidence="3">The sequence shown here is derived from an EMBL/GenBank/DDBJ whole genome shotgun (WGS) entry which is preliminary data.</text>
</comment>
<sequence length="287" mass="31616">CSPTRGHPLPRRSSESLISHGIPNVTSKPSTKKAPFSRSSFCRASWPGLKDKHDKCNSDKIASFISSASPATTSPNKVFQSEVERRKKVVGLTSQIKSPAAICTSSGQQPMQMSSKEVKERRIDKHIDLRFKETDGNRYRNEDISSLQVKAGSKPITPCDPHSIEGPEEAFHHLRCDYAELTDQLHRVREKIDQMDAQLRKMAMNGPHPSRTRLAGHAIMTIPKTSQDATTAACTDSVSGMNSGNCQGEPRFGRNFSGPIDSTGSTSNTTSRRCRSGQVKFPDSQFK</sequence>
<feature type="coiled-coil region" evidence="1">
    <location>
        <begin position="178"/>
        <end position="205"/>
    </location>
</feature>
<dbReference type="EMBL" id="CAAALY010008509">
    <property type="protein sequence ID" value="VEL10264.1"/>
    <property type="molecule type" value="Genomic_DNA"/>
</dbReference>
<evidence type="ECO:0000256" key="1">
    <source>
        <dbReference type="SAM" id="Coils"/>
    </source>
</evidence>
<feature type="region of interest" description="Disordered" evidence="2">
    <location>
        <begin position="245"/>
        <end position="287"/>
    </location>
</feature>
<reference evidence="3" key="1">
    <citation type="submission" date="2018-11" db="EMBL/GenBank/DDBJ databases">
        <authorList>
            <consortium name="Pathogen Informatics"/>
        </authorList>
    </citation>
    <scope>NUCLEOTIDE SEQUENCE</scope>
</reference>
<dbReference type="Proteomes" id="UP000784294">
    <property type="component" value="Unassembled WGS sequence"/>
</dbReference>
<gene>
    <name evidence="3" type="ORF">PXEA_LOCUS3704</name>
</gene>
<feature type="compositionally biased region" description="Low complexity" evidence="2">
    <location>
        <begin position="262"/>
        <end position="271"/>
    </location>
</feature>
<organism evidence="3 4">
    <name type="scientific">Protopolystoma xenopodis</name>
    <dbReference type="NCBI Taxonomy" id="117903"/>
    <lineage>
        <taxon>Eukaryota</taxon>
        <taxon>Metazoa</taxon>
        <taxon>Spiralia</taxon>
        <taxon>Lophotrochozoa</taxon>
        <taxon>Platyhelminthes</taxon>
        <taxon>Monogenea</taxon>
        <taxon>Polyopisthocotylea</taxon>
        <taxon>Polystomatidea</taxon>
        <taxon>Polystomatidae</taxon>
        <taxon>Protopolystoma</taxon>
    </lineage>
</organism>
<evidence type="ECO:0000313" key="4">
    <source>
        <dbReference type="Proteomes" id="UP000784294"/>
    </source>
</evidence>
<keyword evidence="4" id="KW-1185">Reference proteome</keyword>
<proteinExistence type="predicted"/>
<accession>A0A3S5CCR7</accession>
<name>A0A3S5CCR7_9PLAT</name>
<dbReference type="AlphaFoldDB" id="A0A3S5CCR7"/>